<dbReference type="PANTHER" id="PTHR35377">
    <property type="entry name" value="ANTITOXIN VAPB49-RELATED-RELATED"/>
    <property type="match status" value="1"/>
</dbReference>
<keyword evidence="4" id="KW-1185">Reference proteome</keyword>
<evidence type="ECO:0000313" key="4">
    <source>
        <dbReference type="Proteomes" id="UP001233264"/>
    </source>
</evidence>
<accession>A0ABY8T4L4</accession>
<gene>
    <name evidence="3" type="ORF">PZL22_000126</name>
</gene>
<protein>
    <recommendedName>
        <fullName evidence="2">Antitoxin</fullName>
    </recommendedName>
</protein>
<reference evidence="3 4" key="1">
    <citation type="submission" date="2023-03" db="EMBL/GenBank/DDBJ databases">
        <authorList>
            <person name="Menendez E."/>
            <person name="Kaur S."/>
            <person name="Flores-Felix J.D."/>
            <person name="diCenzo G.C."/>
            <person name="Peix A."/>
            <person name="Velazquez E."/>
        </authorList>
    </citation>
    <scope>NUCLEOTIDE SEQUENCE [LARGE SCALE GENOMIC DNA]</scope>
    <source>
        <strain evidence="3 4">CCBAU 71714</strain>
        <plasmid evidence="3 4">pSkuCCBAU71714b</plasmid>
    </source>
</reference>
<name>A0ABY8T4L4_9HYPH</name>
<dbReference type="RefSeq" id="WP_127516196.1">
    <property type="nucleotide sequence ID" value="NZ_CP120364.1"/>
</dbReference>
<dbReference type="EMBL" id="CP120364">
    <property type="protein sequence ID" value="WHS92128.1"/>
    <property type="molecule type" value="Genomic_DNA"/>
</dbReference>
<dbReference type="InterPro" id="IPR006442">
    <property type="entry name" value="Antitoxin_Phd/YefM"/>
</dbReference>
<evidence type="ECO:0000313" key="3">
    <source>
        <dbReference type="EMBL" id="WHS92128.1"/>
    </source>
</evidence>
<sequence>METIDIHEAKKHLSRLVQKASRGEAFIIAEAGKPMAKVVPLNQPAPHEKRRIGFLAGQITVPDDFDLMGREEIEGLFGK</sequence>
<dbReference type="InterPro" id="IPR036165">
    <property type="entry name" value="YefM-like_sf"/>
</dbReference>
<geneLocation type="plasmid" evidence="3 4">
    <name>pSkuCCBAU71714b</name>
</geneLocation>
<dbReference type="Gene3D" id="3.40.1620.10">
    <property type="entry name" value="YefM-like domain"/>
    <property type="match status" value="1"/>
</dbReference>
<organism evidence="3 4">
    <name type="scientific">Sinorhizobium kummerowiae</name>
    <dbReference type="NCBI Taxonomy" id="158892"/>
    <lineage>
        <taxon>Bacteria</taxon>
        <taxon>Pseudomonadati</taxon>
        <taxon>Pseudomonadota</taxon>
        <taxon>Alphaproteobacteria</taxon>
        <taxon>Hyphomicrobiales</taxon>
        <taxon>Rhizobiaceae</taxon>
        <taxon>Sinorhizobium/Ensifer group</taxon>
        <taxon>Sinorhizobium</taxon>
    </lineage>
</organism>
<comment type="function">
    <text evidence="2">Antitoxin component of a type II toxin-antitoxin (TA) system.</text>
</comment>
<dbReference type="NCBIfam" id="TIGR01552">
    <property type="entry name" value="phd_fam"/>
    <property type="match status" value="1"/>
</dbReference>
<dbReference type="SUPFAM" id="SSF143120">
    <property type="entry name" value="YefM-like"/>
    <property type="match status" value="1"/>
</dbReference>
<keyword evidence="3" id="KW-0614">Plasmid</keyword>
<dbReference type="Pfam" id="PF02604">
    <property type="entry name" value="PhdYeFM_antitox"/>
    <property type="match status" value="1"/>
</dbReference>
<comment type="similarity">
    <text evidence="1 2">Belongs to the phD/YefM antitoxin family.</text>
</comment>
<proteinExistence type="inferred from homology"/>
<dbReference type="InterPro" id="IPR051416">
    <property type="entry name" value="phD-YefM_TA_antitoxins"/>
</dbReference>
<evidence type="ECO:0000256" key="2">
    <source>
        <dbReference type="RuleBase" id="RU362080"/>
    </source>
</evidence>
<dbReference type="Proteomes" id="UP001233264">
    <property type="component" value="Plasmid pSkuCCBAU71714b"/>
</dbReference>
<evidence type="ECO:0000256" key="1">
    <source>
        <dbReference type="ARBA" id="ARBA00009981"/>
    </source>
</evidence>